<dbReference type="InterPro" id="IPR044662">
    <property type="entry name" value="HS1/DABB1-like"/>
</dbReference>
<sequence>MKKLLTLLISLFMFQWAAADSPYRHVVLLKFKDDASKEQITTIEKHFINLKDKIDTIQDIEWGINDVSSTRGDGFTHCFFVTFENKAGLDAYSPHPEHQKFVTELKKVLDKVLVVDYTAQ</sequence>
<feature type="domain" description="Stress-response A/B barrel" evidence="3">
    <location>
        <begin position="23"/>
        <end position="117"/>
    </location>
</feature>
<keyword evidence="5" id="KW-1185">Reference proteome</keyword>
<dbReference type="Proteomes" id="UP001597297">
    <property type="component" value="Unassembled WGS sequence"/>
</dbReference>
<dbReference type="Pfam" id="PF07876">
    <property type="entry name" value="Dabb"/>
    <property type="match status" value="1"/>
</dbReference>
<dbReference type="EMBL" id="JBHUJC010000003">
    <property type="protein sequence ID" value="MFD2275144.1"/>
    <property type="molecule type" value="Genomic_DNA"/>
</dbReference>
<dbReference type="PROSITE" id="PS51502">
    <property type="entry name" value="S_R_A_B_BARREL"/>
    <property type="match status" value="1"/>
</dbReference>
<accession>A0ABW5E3Z2</accession>
<comment type="caution">
    <text evidence="4">The sequence shown here is derived from an EMBL/GenBank/DDBJ whole genome shotgun (WGS) entry which is preliminary data.</text>
</comment>
<evidence type="ECO:0000313" key="4">
    <source>
        <dbReference type="EMBL" id="MFD2275144.1"/>
    </source>
</evidence>
<dbReference type="RefSeq" id="WP_377094889.1">
    <property type="nucleotide sequence ID" value="NZ_JBHSJM010000001.1"/>
</dbReference>
<evidence type="ECO:0000313" key="5">
    <source>
        <dbReference type="Proteomes" id="UP001597297"/>
    </source>
</evidence>
<evidence type="ECO:0000259" key="3">
    <source>
        <dbReference type="PROSITE" id="PS51502"/>
    </source>
</evidence>
<evidence type="ECO:0000256" key="1">
    <source>
        <dbReference type="ARBA" id="ARBA00011738"/>
    </source>
</evidence>
<reference evidence="5" key="1">
    <citation type="journal article" date="2019" name="Int. J. Syst. Evol. Microbiol.">
        <title>The Global Catalogue of Microorganisms (GCM) 10K type strain sequencing project: providing services to taxonomists for standard genome sequencing and annotation.</title>
        <authorList>
            <consortium name="The Broad Institute Genomics Platform"/>
            <consortium name="The Broad Institute Genome Sequencing Center for Infectious Disease"/>
            <person name="Wu L."/>
            <person name="Ma J."/>
        </authorList>
    </citation>
    <scope>NUCLEOTIDE SEQUENCE [LARGE SCALE GENOMIC DNA]</scope>
    <source>
        <strain evidence="5">JCM 16545</strain>
    </source>
</reference>
<dbReference type="InterPro" id="IPR013097">
    <property type="entry name" value="Dabb"/>
</dbReference>
<gene>
    <name evidence="4" type="ORF">ACFSQZ_01575</name>
</gene>
<dbReference type="SUPFAM" id="SSF54909">
    <property type="entry name" value="Dimeric alpha+beta barrel"/>
    <property type="match status" value="1"/>
</dbReference>
<dbReference type="Gene3D" id="3.30.70.100">
    <property type="match status" value="1"/>
</dbReference>
<dbReference type="SMART" id="SM00886">
    <property type="entry name" value="Dabb"/>
    <property type="match status" value="1"/>
</dbReference>
<keyword evidence="2" id="KW-0732">Signal</keyword>
<organism evidence="4 5">
    <name type="scientific">Rubritalea spongiae</name>
    <dbReference type="NCBI Taxonomy" id="430797"/>
    <lineage>
        <taxon>Bacteria</taxon>
        <taxon>Pseudomonadati</taxon>
        <taxon>Verrucomicrobiota</taxon>
        <taxon>Verrucomicrobiia</taxon>
        <taxon>Verrucomicrobiales</taxon>
        <taxon>Rubritaleaceae</taxon>
        <taxon>Rubritalea</taxon>
    </lineage>
</organism>
<feature type="signal peptide" evidence="2">
    <location>
        <begin position="1"/>
        <end position="19"/>
    </location>
</feature>
<feature type="chain" id="PRO_5045851595" evidence="2">
    <location>
        <begin position="20"/>
        <end position="120"/>
    </location>
</feature>
<dbReference type="PANTHER" id="PTHR33178:SF10">
    <property type="entry name" value="STRESS-RESPONSE A_B BARREL DOMAIN-CONTAINING PROTEIN"/>
    <property type="match status" value="1"/>
</dbReference>
<comment type="subunit">
    <text evidence="1">Homodimer.</text>
</comment>
<dbReference type="PANTHER" id="PTHR33178">
    <property type="match status" value="1"/>
</dbReference>
<name>A0ABW5E3Z2_9BACT</name>
<evidence type="ECO:0000256" key="2">
    <source>
        <dbReference type="SAM" id="SignalP"/>
    </source>
</evidence>
<dbReference type="InterPro" id="IPR011008">
    <property type="entry name" value="Dimeric_a/b-barrel"/>
</dbReference>
<protein>
    <submittedName>
        <fullName evidence="4">Dabb family protein</fullName>
    </submittedName>
</protein>
<proteinExistence type="predicted"/>